<name>N6VQV3_9EURY</name>
<dbReference type="Proteomes" id="UP000053695">
    <property type="component" value="Unassembled WGS sequence"/>
</dbReference>
<dbReference type="EMBL" id="APMM01000019">
    <property type="protein sequence ID" value="ENN96280.1"/>
    <property type="molecule type" value="Genomic_DNA"/>
</dbReference>
<reference evidence="2 3" key="1">
    <citation type="journal article" date="2013" name="Genome Announc.">
        <title>Draft Genome Sequence of a Highly Flagellated, Fast-Swimming Archaeon, Methanocaldococcus villosus Strain KIN24-T80 (DSM 22612).</title>
        <authorList>
            <person name="Thennarasu S."/>
            <person name="Polireddy D."/>
            <person name="Antony A."/>
            <person name="Yada M.R."/>
            <person name="Algarawi S."/>
            <person name="Sivakumar N."/>
        </authorList>
    </citation>
    <scope>NUCLEOTIDE SEQUENCE [LARGE SCALE GENOMIC DNA]</scope>
    <source>
        <strain evidence="2 3">KIN24-T80</strain>
    </source>
</reference>
<evidence type="ECO:0000313" key="3">
    <source>
        <dbReference type="Proteomes" id="UP000053695"/>
    </source>
</evidence>
<gene>
    <name evidence="2" type="ORF">J422_03216</name>
</gene>
<organism evidence="2 3">
    <name type="scientific">Methanocaldococcus villosus KIN24-T80</name>
    <dbReference type="NCBI Taxonomy" id="1069083"/>
    <lineage>
        <taxon>Archaea</taxon>
        <taxon>Methanobacteriati</taxon>
        <taxon>Methanobacteriota</taxon>
        <taxon>Methanomada group</taxon>
        <taxon>Methanococci</taxon>
        <taxon>Methanococcales</taxon>
        <taxon>Methanocaldococcaceae</taxon>
        <taxon>Methanocaldococcus</taxon>
    </lineage>
</organism>
<protein>
    <submittedName>
        <fullName evidence="2">Uncharacterized protein</fullName>
    </submittedName>
</protein>
<dbReference type="AlphaFoldDB" id="N6VQV3"/>
<dbReference type="PATRIC" id="fig|1069083.5.peg.631"/>
<evidence type="ECO:0000256" key="1">
    <source>
        <dbReference type="SAM" id="Coils"/>
    </source>
</evidence>
<comment type="caution">
    <text evidence="2">The sequence shown here is derived from an EMBL/GenBank/DDBJ whole genome shotgun (WGS) entry which is preliminary data.</text>
</comment>
<sequence length="65" mass="7816">MEELLYDVLPYISNMEFIKNLIKEAKDINELEKKVKEMLEKEDNITKKTDLKILLEKIEIYKQQG</sequence>
<dbReference type="STRING" id="1069083.GCA_000371805_00320"/>
<proteinExistence type="predicted"/>
<evidence type="ECO:0000313" key="2">
    <source>
        <dbReference type="EMBL" id="ENN96280.1"/>
    </source>
</evidence>
<keyword evidence="3" id="KW-1185">Reference proteome</keyword>
<keyword evidence="1" id="KW-0175">Coiled coil</keyword>
<feature type="coiled-coil region" evidence="1">
    <location>
        <begin position="18"/>
        <end position="48"/>
    </location>
</feature>
<accession>N6VQV3</accession>